<protein>
    <submittedName>
        <fullName evidence="3">Ig domain-containing protein</fullName>
    </submittedName>
</protein>
<dbReference type="RefSeq" id="WP_262397259.1">
    <property type="nucleotide sequence ID" value="NZ_JACRTC010000002.1"/>
</dbReference>
<evidence type="ECO:0000313" key="4">
    <source>
        <dbReference type="Proteomes" id="UP000660861"/>
    </source>
</evidence>
<feature type="chain" id="PRO_5039350861" evidence="1">
    <location>
        <begin position="23"/>
        <end position="459"/>
    </location>
</feature>
<evidence type="ECO:0000313" key="3">
    <source>
        <dbReference type="EMBL" id="MBC8570172.1"/>
    </source>
</evidence>
<keyword evidence="4" id="KW-1185">Reference proteome</keyword>
<reference evidence="3" key="1">
    <citation type="submission" date="2020-08" db="EMBL/GenBank/DDBJ databases">
        <title>Genome public.</title>
        <authorList>
            <person name="Liu C."/>
            <person name="Sun Q."/>
        </authorList>
    </citation>
    <scope>NUCLEOTIDE SEQUENCE</scope>
    <source>
        <strain evidence="3">NSJ-54</strain>
    </source>
</reference>
<comment type="caution">
    <text evidence="3">The sequence shown here is derived from an EMBL/GenBank/DDBJ whole genome shotgun (WGS) entry which is preliminary data.</text>
</comment>
<gene>
    <name evidence="3" type="ORF">H8709_04940</name>
</gene>
<sequence length="459" mass="49614">MKKWLILLCSFCLLLFSTGCQKEQAAPQKIIALDALSLGLGPGEEDILTASPNPETDAGLQWSSSDLNVVVVDHGELRAVQPGTARVSVSCEGYATAVCEVKVRHVQTQEIRVENPRIVMALGDKISPTILFIPEEATDREVTWRSHNQAVVAVDEKGRLVGKTIGKTSVSATSSNGKETVCEVEVRKLPLGLKLDRGAVSMQQGESIQLTAKPSSGTVEDAAIHWSSDNESVVTVHKGKIIATGLGAATVKANTINGKIAECHVLVRPDPITYRGSGDKTIEHVSVPAGCYAVRMEHEGKGYFGVTAFDDKGNEELWCNSSVSVSYAPLFSGKTDGVHDARIVVEADAGWTISFEPLMVYGGLNWEGKGSGATGIFPGTNQDVRIFCHGILTAWLLDDTGKMTKLTDPSDSPVSYHLDHGRYYYIVAVTRGEWRVEMQTSDQNGPIVDFTQIPDRTEK</sequence>
<dbReference type="PROSITE" id="PS51257">
    <property type="entry name" value="PROKAR_LIPOPROTEIN"/>
    <property type="match status" value="1"/>
</dbReference>
<accession>A0A926EA81</accession>
<keyword evidence="1" id="KW-0732">Signal</keyword>
<evidence type="ECO:0000259" key="2">
    <source>
        <dbReference type="SMART" id="SM00635"/>
    </source>
</evidence>
<feature type="domain" description="BIG2" evidence="2">
    <location>
        <begin position="105"/>
        <end position="183"/>
    </location>
</feature>
<dbReference type="Proteomes" id="UP000660861">
    <property type="component" value="Unassembled WGS sequence"/>
</dbReference>
<dbReference type="Gene3D" id="2.60.40.1080">
    <property type="match status" value="3"/>
</dbReference>
<dbReference type="InterPro" id="IPR008964">
    <property type="entry name" value="Invasin/intimin_cell_adhesion"/>
</dbReference>
<dbReference type="EMBL" id="JACRTC010000002">
    <property type="protein sequence ID" value="MBC8570172.1"/>
    <property type="molecule type" value="Genomic_DNA"/>
</dbReference>
<dbReference type="SUPFAM" id="SSF49373">
    <property type="entry name" value="Invasin/intimin cell-adhesion fragments"/>
    <property type="match status" value="3"/>
</dbReference>
<evidence type="ECO:0000256" key="1">
    <source>
        <dbReference type="SAM" id="SignalP"/>
    </source>
</evidence>
<dbReference type="AlphaFoldDB" id="A0A926EA81"/>
<dbReference type="InterPro" id="IPR003343">
    <property type="entry name" value="Big_2"/>
</dbReference>
<feature type="signal peptide" evidence="1">
    <location>
        <begin position="1"/>
        <end position="22"/>
    </location>
</feature>
<feature type="domain" description="BIG2" evidence="2">
    <location>
        <begin position="27"/>
        <end position="100"/>
    </location>
</feature>
<proteinExistence type="predicted"/>
<organism evidence="3 4">
    <name type="scientific">Zongyangia hominis</name>
    <dbReference type="NCBI Taxonomy" id="2763677"/>
    <lineage>
        <taxon>Bacteria</taxon>
        <taxon>Bacillati</taxon>
        <taxon>Bacillota</taxon>
        <taxon>Clostridia</taxon>
        <taxon>Eubacteriales</taxon>
        <taxon>Oscillospiraceae</taxon>
        <taxon>Zongyangia</taxon>
    </lineage>
</organism>
<dbReference type="SMART" id="SM00635">
    <property type="entry name" value="BID_2"/>
    <property type="match status" value="3"/>
</dbReference>
<feature type="domain" description="BIG2" evidence="2">
    <location>
        <begin position="189"/>
        <end position="264"/>
    </location>
</feature>
<dbReference type="Pfam" id="PF02368">
    <property type="entry name" value="Big_2"/>
    <property type="match status" value="2"/>
</dbReference>
<name>A0A926EA81_9FIRM</name>